<gene>
    <name evidence="1" type="ORF">IWW38_006378</name>
</gene>
<protein>
    <submittedName>
        <fullName evidence="1">Uncharacterized protein</fullName>
    </submittedName>
</protein>
<accession>A0ACC1LS20</accession>
<proteinExistence type="predicted"/>
<evidence type="ECO:0000313" key="2">
    <source>
        <dbReference type="Proteomes" id="UP001139981"/>
    </source>
</evidence>
<dbReference type="EMBL" id="JANBVB010003599">
    <property type="protein sequence ID" value="KAJ2878212.1"/>
    <property type="molecule type" value="Genomic_DNA"/>
</dbReference>
<organism evidence="1 2">
    <name type="scientific">Coemansia aciculifera</name>
    <dbReference type="NCBI Taxonomy" id="417176"/>
    <lineage>
        <taxon>Eukaryota</taxon>
        <taxon>Fungi</taxon>
        <taxon>Fungi incertae sedis</taxon>
        <taxon>Zoopagomycota</taxon>
        <taxon>Kickxellomycotina</taxon>
        <taxon>Kickxellomycetes</taxon>
        <taxon>Kickxellales</taxon>
        <taxon>Kickxellaceae</taxon>
        <taxon>Coemansia</taxon>
    </lineage>
</organism>
<dbReference type="Proteomes" id="UP001139981">
    <property type="component" value="Unassembled WGS sequence"/>
</dbReference>
<keyword evidence="2" id="KW-1185">Reference proteome</keyword>
<evidence type="ECO:0000313" key="1">
    <source>
        <dbReference type="EMBL" id="KAJ2878212.1"/>
    </source>
</evidence>
<reference evidence="1" key="1">
    <citation type="submission" date="2022-07" db="EMBL/GenBank/DDBJ databases">
        <title>Phylogenomic reconstructions and comparative analyses of Kickxellomycotina fungi.</title>
        <authorList>
            <person name="Reynolds N.K."/>
            <person name="Stajich J.E."/>
            <person name="Barry K."/>
            <person name="Grigoriev I.V."/>
            <person name="Crous P."/>
            <person name="Smith M.E."/>
        </authorList>
    </citation>
    <scope>NUCLEOTIDE SEQUENCE</scope>
    <source>
        <strain evidence="1">CBS 190363</strain>
    </source>
</reference>
<name>A0ACC1LS20_9FUNG</name>
<comment type="caution">
    <text evidence="1">The sequence shown here is derived from an EMBL/GenBank/DDBJ whole genome shotgun (WGS) entry which is preliminary data.</text>
</comment>
<sequence>MSQQADLLETPMAAQNDLGKHTLDTTLARDQQAESCNSTIAPMSAAASSAAAGDDDSHAPVQAYAKLEGPDFCYYVRTLEVLLGRHQSANDPEPVDIDLGDSKAVSRRHAKIYYNFMSQSFELQVLGKNGCLVDDEYYPRGTSVPLHHKMIIQIADIEFTFLLPKAAITPSAPAMPGFAPGNPLDADAYASRGPPPPPPGHYSADFAPQHHHRPANQHSQGTPPRLQSQQHPPPPPPGGGYPVNAITPQRLNLYSAPDASSRHLHYRPLHYRDSEPYASQFMEDEARTLPAPLSFGDYSPYSSSHAQGLV</sequence>
<feature type="non-terminal residue" evidence="1">
    <location>
        <position position="310"/>
    </location>
</feature>